<dbReference type="InterPro" id="IPR001611">
    <property type="entry name" value="Leu-rich_rpt"/>
</dbReference>
<dbReference type="PANTHER" id="PTHR24373:SF398">
    <property type="entry name" value="LEUCINE-RICH REPEAT-CONTAINING G-PROTEIN COUPLED RECEPTOR 6"/>
    <property type="match status" value="1"/>
</dbReference>
<dbReference type="SMART" id="SM00369">
    <property type="entry name" value="LRR_TYP"/>
    <property type="match status" value="6"/>
</dbReference>
<gene>
    <name evidence="5" type="ORF">Zmor_027984</name>
</gene>
<evidence type="ECO:0000256" key="3">
    <source>
        <dbReference type="ARBA" id="ARBA00022737"/>
    </source>
</evidence>
<dbReference type="InterPro" id="IPR003591">
    <property type="entry name" value="Leu-rich_rpt_typical-subtyp"/>
</dbReference>
<evidence type="ECO:0000256" key="4">
    <source>
        <dbReference type="SAM" id="SignalP"/>
    </source>
</evidence>
<dbReference type="GO" id="GO:0005615">
    <property type="term" value="C:extracellular space"/>
    <property type="evidence" value="ECO:0007669"/>
    <property type="project" value="TreeGrafter"/>
</dbReference>
<accession>A0AA38HRT2</accession>
<name>A0AA38HRT2_9CUCU</name>
<dbReference type="AlphaFoldDB" id="A0AA38HRT2"/>
<dbReference type="PROSITE" id="PS51450">
    <property type="entry name" value="LRR"/>
    <property type="match status" value="1"/>
</dbReference>
<evidence type="ECO:0000256" key="2">
    <source>
        <dbReference type="ARBA" id="ARBA00022729"/>
    </source>
</evidence>
<dbReference type="InterPro" id="IPR050328">
    <property type="entry name" value="Dev_Immune_Receptor"/>
</dbReference>
<dbReference type="Gene3D" id="3.80.10.10">
    <property type="entry name" value="Ribonuclease Inhibitor"/>
    <property type="match status" value="1"/>
</dbReference>
<comment type="caution">
    <text evidence="5">The sequence shown here is derived from an EMBL/GenBank/DDBJ whole genome shotgun (WGS) entry which is preliminary data.</text>
</comment>
<dbReference type="Pfam" id="PF00560">
    <property type="entry name" value="LRR_1"/>
    <property type="match status" value="1"/>
</dbReference>
<sequence>MLTSLSLFSLTALLSSGVLSQNVTFRDVKVQYQTEDYEVFNVDIDSIDSLKDALETTKISRITVLDKSTIPTIHEDSISDFPQLKILQLRQNGIENIEPGAFKNVPLLEVLRLNGNKLTEIREGVFSNLSLVFLNLDHNSIEVVSEKAFDQLPKLEVLDLSYNRIKDFYPEWLKDKAVLTSVILTYNEISQLPDGTLEHYHNDIDFSNNRIQNVSQNMFASGVRKVGQLWLSDNHIEKWEESLIKGVDIKVFDISRNQLKCLDGDFEHFFVAGRTRIDNNPWNCECLLKIAKWVFEKKVRVSMRSSARSCNSTGEFL</sequence>
<dbReference type="EMBL" id="JALNTZ010000009">
    <property type="protein sequence ID" value="KAJ3641477.1"/>
    <property type="molecule type" value="Genomic_DNA"/>
</dbReference>
<protein>
    <submittedName>
        <fullName evidence="5">Uncharacterized protein</fullName>
    </submittedName>
</protein>
<evidence type="ECO:0000313" key="6">
    <source>
        <dbReference type="Proteomes" id="UP001168821"/>
    </source>
</evidence>
<dbReference type="GO" id="GO:0031012">
    <property type="term" value="C:extracellular matrix"/>
    <property type="evidence" value="ECO:0007669"/>
    <property type="project" value="TreeGrafter"/>
</dbReference>
<reference evidence="5" key="1">
    <citation type="journal article" date="2023" name="G3 (Bethesda)">
        <title>Whole genome assemblies of Zophobas morio and Tenebrio molitor.</title>
        <authorList>
            <person name="Kaur S."/>
            <person name="Stinson S.A."/>
            <person name="diCenzo G.C."/>
        </authorList>
    </citation>
    <scope>NUCLEOTIDE SEQUENCE</scope>
    <source>
        <strain evidence="5">QUZm001</strain>
    </source>
</reference>
<keyword evidence="1" id="KW-0433">Leucine-rich repeat</keyword>
<feature type="signal peptide" evidence="4">
    <location>
        <begin position="1"/>
        <end position="20"/>
    </location>
</feature>
<dbReference type="Pfam" id="PF13855">
    <property type="entry name" value="LRR_8"/>
    <property type="match status" value="1"/>
</dbReference>
<evidence type="ECO:0000313" key="5">
    <source>
        <dbReference type="EMBL" id="KAJ3641477.1"/>
    </source>
</evidence>
<keyword evidence="3" id="KW-0677">Repeat</keyword>
<keyword evidence="6" id="KW-1185">Reference proteome</keyword>
<organism evidence="5 6">
    <name type="scientific">Zophobas morio</name>
    <dbReference type="NCBI Taxonomy" id="2755281"/>
    <lineage>
        <taxon>Eukaryota</taxon>
        <taxon>Metazoa</taxon>
        <taxon>Ecdysozoa</taxon>
        <taxon>Arthropoda</taxon>
        <taxon>Hexapoda</taxon>
        <taxon>Insecta</taxon>
        <taxon>Pterygota</taxon>
        <taxon>Neoptera</taxon>
        <taxon>Endopterygota</taxon>
        <taxon>Coleoptera</taxon>
        <taxon>Polyphaga</taxon>
        <taxon>Cucujiformia</taxon>
        <taxon>Tenebrionidae</taxon>
        <taxon>Zophobas</taxon>
    </lineage>
</organism>
<dbReference type="Proteomes" id="UP001168821">
    <property type="component" value="Unassembled WGS sequence"/>
</dbReference>
<dbReference type="SUPFAM" id="SSF52058">
    <property type="entry name" value="L domain-like"/>
    <property type="match status" value="1"/>
</dbReference>
<evidence type="ECO:0000256" key="1">
    <source>
        <dbReference type="ARBA" id="ARBA00022614"/>
    </source>
</evidence>
<keyword evidence="2 4" id="KW-0732">Signal</keyword>
<dbReference type="InterPro" id="IPR032675">
    <property type="entry name" value="LRR_dom_sf"/>
</dbReference>
<dbReference type="PANTHER" id="PTHR24373">
    <property type="entry name" value="SLIT RELATED LEUCINE-RICH REPEAT NEURONAL PROTEIN"/>
    <property type="match status" value="1"/>
</dbReference>
<feature type="chain" id="PRO_5041430134" evidence="4">
    <location>
        <begin position="21"/>
        <end position="317"/>
    </location>
</feature>
<proteinExistence type="predicted"/>